<dbReference type="PRINTS" id="PR01217">
    <property type="entry name" value="PRICHEXTENSN"/>
</dbReference>
<accession>A0A4S2MPL7</accession>
<protein>
    <recommendedName>
        <fullName evidence="2">C2H2-type domain-containing protein</fullName>
    </recommendedName>
</protein>
<gene>
    <name evidence="3" type="ORF">EX30DRAFT_116880</name>
</gene>
<feature type="region of interest" description="Disordered" evidence="1">
    <location>
        <begin position="103"/>
        <end position="160"/>
    </location>
</feature>
<dbReference type="InterPro" id="IPR013087">
    <property type="entry name" value="Znf_C2H2_type"/>
</dbReference>
<evidence type="ECO:0000256" key="1">
    <source>
        <dbReference type="SAM" id="MobiDB-lite"/>
    </source>
</evidence>
<reference evidence="3 4" key="1">
    <citation type="submission" date="2019-04" db="EMBL/GenBank/DDBJ databases">
        <title>Comparative genomics and transcriptomics to analyze fruiting body development in filamentous ascomycetes.</title>
        <authorList>
            <consortium name="DOE Joint Genome Institute"/>
            <person name="Lutkenhaus R."/>
            <person name="Traeger S."/>
            <person name="Breuer J."/>
            <person name="Kuo A."/>
            <person name="Lipzen A."/>
            <person name="Pangilinan J."/>
            <person name="Dilworth D."/>
            <person name="Sandor L."/>
            <person name="Poggeler S."/>
            <person name="Barry K."/>
            <person name="Grigoriev I.V."/>
            <person name="Nowrousian M."/>
        </authorList>
    </citation>
    <scope>NUCLEOTIDE SEQUENCE [LARGE SCALE GENOMIC DNA]</scope>
    <source>
        <strain evidence="3 4">CBS 389.68</strain>
    </source>
</reference>
<feature type="domain" description="C2H2-type" evidence="2">
    <location>
        <begin position="159"/>
        <end position="181"/>
    </location>
</feature>
<evidence type="ECO:0000313" key="4">
    <source>
        <dbReference type="Proteomes" id="UP000298138"/>
    </source>
</evidence>
<dbReference type="STRING" id="341454.A0A4S2MPL7"/>
<evidence type="ECO:0000313" key="3">
    <source>
        <dbReference type="EMBL" id="TGZ79110.1"/>
    </source>
</evidence>
<proteinExistence type="predicted"/>
<dbReference type="OrthoDB" id="5429057at2759"/>
<sequence length="375" mass="40997">MARVKSEIPKHFAWMRQQFNTSQMAEKSKAIHAMYTGFVRGFQPYFGKMIEQRKQMFAASAAAAAAPPPPALSSDNLRKLEAQVAKQQQGSAAVAQKFVTPTTHVASPDGSPLTFRASLKPEDLRLPTKRKRNNTITEGAPGAKRSPTSTPTPAPTHICGRDGCTKTFDSDLALSEHHQWHEKEIQRKQEEDARKQHRNADPLGYAISSIASFFNLDADGNPIPDPTTNIKTEPPATSTPQPTLTTSTPKLPQTPTTKPQEPKPKSHLPSPPTTVWDLHGAPLAMRHCVEGLQTLSGLQNMDSALFTPAYTPEESGSEDSDAAAIASYDEFDPWGFKEVAGGELLQDMDWDMVAHSPTESEGLLEVMGFLMVTDK</sequence>
<evidence type="ECO:0000259" key="2">
    <source>
        <dbReference type="PROSITE" id="PS00028"/>
    </source>
</evidence>
<organism evidence="3 4">
    <name type="scientific">Ascodesmis nigricans</name>
    <dbReference type="NCBI Taxonomy" id="341454"/>
    <lineage>
        <taxon>Eukaryota</taxon>
        <taxon>Fungi</taxon>
        <taxon>Dikarya</taxon>
        <taxon>Ascomycota</taxon>
        <taxon>Pezizomycotina</taxon>
        <taxon>Pezizomycetes</taxon>
        <taxon>Pezizales</taxon>
        <taxon>Ascodesmidaceae</taxon>
        <taxon>Ascodesmis</taxon>
    </lineage>
</organism>
<dbReference type="Proteomes" id="UP000298138">
    <property type="component" value="Unassembled WGS sequence"/>
</dbReference>
<feature type="region of interest" description="Disordered" evidence="1">
    <location>
        <begin position="217"/>
        <end position="275"/>
    </location>
</feature>
<dbReference type="InParanoid" id="A0A4S2MPL7"/>
<dbReference type="EMBL" id="ML220134">
    <property type="protein sequence ID" value="TGZ79110.1"/>
    <property type="molecule type" value="Genomic_DNA"/>
</dbReference>
<name>A0A4S2MPL7_9PEZI</name>
<feature type="compositionally biased region" description="Low complexity" evidence="1">
    <location>
        <begin position="234"/>
        <end position="259"/>
    </location>
</feature>
<dbReference type="PROSITE" id="PS00028">
    <property type="entry name" value="ZINC_FINGER_C2H2_1"/>
    <property type="match status" value="1"/>
</dbReference>
<dbReference type="AlphaFoldDB" id="A0A4S2MPL7"/>
<keyword evidence="4" id="KW-1185">Reference proteome</keyword>